<dbReference type="PROSITE" id="PS50294">
    <property type="entry name" value="WD_REPEATS_REGION"/>
    <property type="match status" value="1"/>
</dbReference>
<evidence type="ECO:0000313" key="7">
    <source>
        <dbReference type="EMBL" id="CAI8038838.1"/>
    </source>
</evidence>
<dbReference type="SMART" id="SM00320">
    <property type="entry name" value="WD40"/>
    <property type="match status" value="1"/>
</dbReference>
<feature type="repeat" description="WD" evidence="5">
    <location>
        <begin position="48"/>
        <end position="78"/>
    </location>
</feature>
<dbReference type="EMBL" id="CASHTH010003015">
    <property type="protein sequence ID" value="CAI8038838.1"/>
    <property type="molecule type" value="Genomic_DNA"/>
</dbReference>
<keyword evidence="2" id="KW-0677">Repeat</keyword>
<accession>A0AA35T0P1</accession>
<reference evidence="7" key="1">
    <citation type="submission" date="2023-03" db="EMBL/GenBank/DDBJ databases">
        <authorList>
            <person name="Steffen K."/>
            <person name="Cardenas P."/>
        </authorList>
    </citation>
    <scope>NUCLEOTIDE SEQUENCE</scope>
</reference>
<dbReference type="GO" id="GO:0002183">
    <property type="term" value="P:cytoplasmic translational initiation"/>
    <property type="evidence" value="ECO:0007669"/>
    <property type="project" value="TreeGrafter"/>
</dbReference>
<keyword evidence="1 5" id="KW-0853">WD repeat</keyword>
<dbReference type="Proteomes" id="UP001174909">
    <property type="component" value="Unassembled WGS sequence"/>
</dbReference>
<keyword evidence="7" id="KW-0648">Protein biosynthesis</keyword>
<evidence type="ECO:0000256" key="3">
    <source>
        <dbReference type="ARBA" id="ARBA00038394"/>
    </source>
</evidence>
<evidence type="ECO:0000313" key="8">
    <source>
        <dbReference type="Proteomes" id="UP001174909"/>
    </source>
</evidence>
<dbReference type="Gene3D" id="2.130.10.10">
    <property type="entry name" value="YVTN repeat-like/Quinoprotein amine dehydrogenase"/>
    <property type="match status" value="1"/>
</dbReference>
<evidence type="ECO:0000256" key="1">
    <source>
        <dbReference type="ARBA" id="ARBA00022574"/>
    </source>
</evidence>
<evidence type="ECO:0000256" key="4">
    <source>
        <dbReference type="ARBA" id="ARBA00040390"/>
    </source>
</evidence>
<dbReference type="SUPFAM" id="SSF50998">
    <property type="entry name" value="Quinoprotein alcohol dehydrogenase-like"/>
    <property type="match status" value="1"/>
</dbReference>
<dbReference type="InterPro" id="IPR015943">
    <property type="entry name" value="WD40/YVTN_repeat-like_dom_sf"/>
</dbReference>
<dbReference type="PROSITE" id="PS50082">
    <property type="entry name" value="WD_REPEATS_2"/>
    <property type="match status" value="1"/>
</dbReference>
<dbReference type="GO" id="GO:0003723">
    <property type="term" value="F:RNA binding"/>
    <property type="evidence" value="ECO:0007669"/>
    <property type="project" value="TreeGrafter"/>
</dbReference>
<comment type="caution">
    <text evidence="7">The sequence shown here is derived from an EMBL/GenBank/DDBJ whole genome shotgun (WGS) entry which is preliminary data.</text>
</comment>
<protein>
    <recommendedName>
        <fullName evidence="4">Serine-threonine kinase receptor-associated protein</fullName>
    </recommendedName>
</protein>
<comment type="similarity">
    <text evidence="3">Belongs to the WD repeat STRAP family.</text>
</comment>
<dbReference type="Pfam" id="PF00400">
    <property type="entry name" value="WD40"/>
    <property type="match status" value="1"/>
</dbReference>
<sequence length="90" mass="10035">MCMSSLASPQVVLGGGQEAREVTTTTTKAGKFDARFYHLIYEEEIGRVKGHFGPINSLKFHPDGKSYSSGGEDGYVRVHTFDSSYFEFEF</sequence>
<dbReference type="AlphaFoldDB" id="A0AA35T0P1"/>
<organism evidence="7 8">
    <name type="scientific">Geodia barretti</name>
    <name type="common">Barrett's horny sponge</name>
    <dbReference type="NCBI Taxonomy" id="519541"/>
    <lineage>
        <taxon>Eukaryota</taxon>
        <taxon>Metazoa</taxon>
        <taxon>Porifera</taxon>
        <taxon>Demospongiae</taxon>
        <taxon>Heteroscleromorpha</taxon>
        <taxon>Tetractinellida</taxon>
        <taxon>Astrophorina</taxon>
        <taxon>Geodiidae</taxon>
        <taxon>Geodia</taxon>
    </lineage>
</organism>
<dbReference type="PANTHER" id="PTHR19877:SF1">
    <property type="entry name" value="EUKARYOTIC TRANSLATION INITIATION FACTOR 3 SUBUNIT I"/>
    <property type="match status" value="1"/>
</dbReference>
<dbReference type="InterPro" id="IPR001680">
    <property type="entry name" value="WD40_rpt"/>
</dbReference>
<name>A0AA35T0P1_GEOBA</name>
<gene>
    <name evidence="7" type="ORF">GBAR_LOCUS21645</name>
</gene>
<dbReference type="PANTHER" id="PTHR19877">
    <property type="entry name" value="EUKARYOTIC TRANSLATION INITIATION FACTOR 3 SUBUNIT I"/>
    <property type="match status" value="1"/>
</dbReference>
<evidence type="ECO:0000256" key="6">
    <source>
        <dbReference type="SAM" id="MobiDB-lite"/>
    </source>
</evidence>
<feature type="region of interest" description="Disordered" evidence="6">
    <location>
        <begin position="1"/>
        <end position="24"/>
    </location>
</feature>
<keyword evidence="8" id="KW-1185">Reference proteome</keyword>
<keyword evidence="7" id="KW-0396">Initiation factor</keyword>
<dbReference type="GO" id="GO:0071541">
    <property type="term" value="C:eukaryotic translation initiation factor 3 complex, eIF3m"/>
    <property type="evidence" value="ECO:0007669"/>
    <property type="project" value="TreeGrafter"/>
</dbReference>
<evidence type="ECO:0000256" key="5">
    <source>
        <dbReference type="PROSITE-ProRule" id="PRU00221"/>
    </source>
</evidence>
<dbReference type="InterPro" id="IPR011047">
    <property type="entry name" value="Quinoprotein_ADH-like_sf"/>
</dbReference>
<proteinExistence type="inferred from homology"/>
<evidence type="ECO:0000256" key="2">
    <source>
        <dbReference type="ARBA" id="ARBA00022737"/>
    </source>
</evidence>
<dbReference type="GO" id="GO:0003743">
    <property type="term" value="F:translation initiation factor activity"/>
    <property type="evidence" value="ECO:0007669"/>
    <property type="project" value="UniProtKB-KW"/>
</dbReference>